<evidence type="ECO:0000256" key="5">
    <source>
        <dbReference type="HAMAP-Rule" id="MF_00340"/>
    </source>
</evidence>
<dbReference type="PANTHER" id="PTHR35534">
    <property type="entry name" value="50S RIBOSOMAL PROTEIN L32"/>
    <property type="match status" value="1"/>
</dbReference>
<dbReference type="Pfam" id="PF01783">
    <property type="entry name" value="Ribosomal_L32p"/>
    <property type="match status" value="1"/>
</dbReference>
<dbReference type="GO" id="GO:0006412">
    <property type="term" value="P:translation"/>
    <property type="evidence" value="ECO:0007669"/>
    <property type="project" value="UniProtKB-UniRule"/>
</dbReference>
<reference evidence="7" key="1">
    <citation type="submission" date="2017-09" db="EMBL/GenBank/DDBJ databases">
        <title>Depth-based differentiation of microbial function through sediment-hosted aquifers and enrichment of novel symbionts in the deep terrestrial subsurface.</title>
        <authorList>
            <person name="Probst A.J."/>
            <person name="Ladd B."/>
            <person name="Jarett J.K."/>
            <person name="Geller-Mcgrath D.E."/>
            <person name="Sieber C.M.K."/>
            <person name="Emerson J.B."/>
            <person name="Anantharaman K."/>
            <person name="Thomas B.C."/>
            <person name="Malmstrom R."/>
            <person name="Stieglmeier M."/>
            <person name="Klingl A."/>
            <person name="Woyke T."/>
            <person name="Ryan C.M."/>
            <person name="Banfield J.F."/>
        </authorList>
    </citation>
    <scope>NUCLEOTIDE SEQUENCE [LARGE SCALE GENOMIC DNA]</scope>
</reference>
<dbReference type="InterPro" id="IPR002677">
    <property type="entry name" value="Ribosomal_bL32"/>
</dbReference>
<organism evidence="6 7">
    <name type="scientific">Candidatus Shapirobacteria bacterium CG10_big_fil_rev_8_21_14_0_10_40_9</name>
    <dbReference type="NCBI Taxonomy" id="1974888"/>
    <lineage>
        <taxon>Bacteria</taxon>
        <taxon>Candidatus Shapironibacteriota</taxon>
    </lineage>
</organism>
<proteinExistence type="inferred from homology"/>
<evidence type="ECO:0000256" key="3">
    <source>
        <dbReference type="ARBA" id="ARBA00023274"/>
    </source>
</evidence>
<dbReference type="Proteomes" id="UP000231474">
    <property type="component" value="Unassembled WGS sequence"/>
</dbReference>
<dbReference type="NCBIfam" id="TIGR01031">
    <property type="entry name" value="rpmF_bact"/>
    <property type="match status" value="1"/>
</dbReference>
<name>A0A2M8L2X6_9BACT</name>
<keyword evidence="2 5" id="KW-0689">Ribosomal protein</keyword>
<dbReference type="InterPro" id="IPR044957">
    <property type="entry name" value="Ribosomal_bL32_bact"/>
</dbReference>
<keyword evidence="3 5" id="KW-0687">Ribonucleoprotein</keyword>
<protein>
    <recommendedName>
        <fullName evidence="4 5">Large ribosomal subunit protein bL32</fullName>
    </recommendedName>
</protein>
<dbReference type="EMBL" id="PFEK01000064">
    <property type="protein sequence ID" value="PJE67294.1"/>
    <property type="molecule type" value="Genomic_DNA"/>
</dbReference>
<accession>A0A2M8L2X6</accession>
<comment type="similarity">
    <text evidence="1 5">Belongs to the bacterial ribosomal protein bL32 family.</text>
</comment>
<sequence>MTPLPKRRHSTRRQGKRRASISYILPNLVICPNCQELKPAHQVCPKCGYYKDRQVVKIKIKKEKKK</sequence>
<evidence type="ECO:0000313" key="7">
    <source>
        <dbReference type="Proteomes" id="UP000231474"/>
    </source>
</evidence>
<dbReference type="PANTHER" id="PTHR35534:SF1">
    <property type="entry name" value="LARGE RIBOSOMAL SUBUNIT PROTEIN BL32"/>
    <property type="match status" value="1"/>
</dbReference>
<comment type="caution">
    <text evidence="6">The sequence shown here is derived from an EMBL/GenBank/DDBJ whole genome shotgun (WGS) entry which is preliminary data.</text>
</comment>
<dbReference type="AlphaFoldDB" id="A0A2M8L2X6"/>
<dbReference type="InterPro" id="IPR011332">
    <property type="entry name" value="Ribosomal_zn-bd"/>
</dbReference>
<evidence type="ECO:0000256" key="4">
    <source>
        <dbReference type="ARBA" id="ARBA00035178"/>
    </source>
</evidence>
<evidence type="ECO:0000313" key="6">
    <source>
        <dbReference type="EMBL" id="PJE67294.1"/>
    </source>
</evidence>
<evidence type="ECO:0000256" key="2">
    <source>
        <dbReference type="ARBA" id="ARBA00022980"/>
    </source>
</evidence>
<evidence type="ECO:0000256" key="1">
    <source>
        <dbReference type="ARBA" id="ARBA00008560"/>
    </source>
</evidence>
<dbReference type="GO" id="GO:0015934">
    <property type="term" value="C:large ribosomal subunit"/>
    <property type="evidence" value="ECO:0007669"/>
    <property type="project" value="InterPro"/>
</dbReference>
<gene>
    <name evidence="5" type="primary">rpmF</name>
    <name evidence="6" type="ORF">COU95_03235</name>
</gene>
<dbReference type="SUPFAM" id="SSF57829">
    <property type="entry name" value="Zn-binding ribosomal proteins"/>
    <property type="match status" value="1"/>
</dbReference>
<dbReference type="HAMAP" id="MF_00340">
    <property type="entry name" value="Ribosomal_bL32"/>
    <property type="match status" value="1"/>
</dbReference>
<dbReference type="GO" id="GO:0003735">
    <property type="term" value="F:structural constituent of ribosome"/>
    <property type="evidence" value="ECO:0007669"/>
    <property type="project" value="InterPro"/>
</dbReference>